<dbReference type="InterPro" id="IPR036770">
    <property type="entry name" value="Ankyrin_rpt-contain_sf"/>
</dbReference>
<dbReference type="Proteomes" id="UP000549394">
    <property type="component" value="Unassembled WGS sequence"/>
</dbReference>
<reference evidence="6 7" key="1">
    <citation type="submission" date="2020-08" db="EMBL/GenBank/DDBJ databases">
        <authorList>
            <person name="Hejnol A."/>
        </authorList>
    </citation>
    <scope>NUCLEOTIDE SEQUENCE [LARGE SCALE GENOMIC DNA]</scope>
</reference>
<evidence type="ECO:0000256" key="4">
    <source>
        <dbReference type="SAM" id="MobiDB-lite"/>
    </source>
</evidence>
<evidence type="ECO:0000313" key="6">
    <source>
        <dbReference type="EMBL" id="CAD5119750.1"/>
    </source>
</evidence>
<dbReference type="InterPro" id="IPR000488">
    <property type="entry name" value="Death_dom"/>
</dbReference>
<gene>
    <name evidence="6" type="ORF">DGYR_LOCUS7942</name>
</gene>
<dbReference type="PANTHER" id="PTHR24198:SF194">
    <property type="entry name" value="INVERSIN-A"/>
    <property type="match status" value="1"/>
</dbReference>
<dbReference type="EMBL" id="CAJFCJ010000011">
    <property type="protein sequence ID" value="CAD5119750.1"/>
    <property type="molecule type" value="Genomic_DNA"/>
</dbReference>
<dbReference type="SMART" id="SM00005">
    <property type="entry name" value="DEATH"/>
    <property type="match status" value="1"/>
</dbReference>
<evidence type="ECO:0000256" key="1">
    <source>
        <dbReference type="ARBA" id="ARBA00022737"/>
    </source>
</evidence>
<dbReference type="GO" id="GO:0007165">
    <property type="term" value="P:signal transduction"/>
    <property type="evidence" value="ECO:0007669"/>
    <property type="project" value="InterPro"/>
</dbReference>
<dbReference type="PROSITE" id="PS50088">
    <property type="entry name" value="ANK_REPEAT"/>
    <property type="match status" value="1"/>
</dbReference>
<dbReference type="SMART" id="SM00248">
    <property type="entry name" value="ANK"/>
    <property type="match status" value="3"/>
</dbReference>
<feature type="repeat" description="ANK" evidence="3">
    <location>
        <begin position="131"/>
        <end position="163"/>
    </location>
</feature>
<dbReference type="PROSITE" id="PS50017">
    <property type="entry name" value="DEATH_DOMAIN"/>
    <property type="match status" value="1"/>
</dbReference>
<name>A0A7I8VW82_9ANNE</name>
<evidence type="ECO:0000313" key="7">
    <source>
        <dbReference type="Proteomes" id="UP000549394"/>
    </source>
</evidence>
<comment type="caution">
    <text evidence="6">The sequence shown here is derived from an EMBL/GenBank/DDBJ whole genome shotgun (WGS) entry which is preliminary data.</text>
</comment>
<keyword evidence="1" id="KW-0677">Repeat</keyword>
<dbReference type="Pfam" id="PF12796">
    <property type="entry name" value="Ank_2"/>
    <property type="match status" value="1"/>
</dbReference>
<feature type="domain" description="Death" evidence="5">
    <location>
        <begin position="424"/>
        <end position="492"/>
    </location>
</feature>
<proteinExistence type="predicted"/>
<dbReference type="PROSITE" id="PS50297">
    <property type="entry name" value="ANK_REP_REGION"/>
    <property type="match status" value="1"/>
</dbReference>
<keyword evidence="7" id="KW-1185">Reference proteome</keyword>
<keyword evidence="2 3" id="KW-0040">ANK repeat</keyword>
<evidence type="ECO:0000256" key="2">
    <source>
        <dbReference type="ARBA" id="ARBA00023043"/>
    </source>
</evidence>
<accession>A0A7I8VW82</accession>
<dbReference type="OrthoDB" id="10071127at2759"/>
<evidence type="ECO:0000259" key="5">
    <source>
        <dbReference type="PROSITE" id="PS50017"/>
    </source>
</evidence>
<feature type="region of interest" description="Disordered" evidence="4">
    <location>
        <begin position="314"/>
        <end position="336"/>
    </location>
</feature>
<dbReference type="PANTHER" id="PTHR24198">
    <property type="entry name" value="ANKYRIN REPEAT AND PROTEIN KINASE DOMAIN-CONTAINING PROTEIN"/>
    <property type="match status" value="1"/>
</dbReference>
<feature type="region of interest" description="Disordered" evidence="4">
    <location>
        <begin position="270"/>
        <end position="293"/>
    </location>
</feature>
<dbReference type="CDD" id="cd01670">
    <property type="entry name" value="Death"/>
    <property type="match status" value="1"/>
</dbReference>
<organism evidence="6 7">
    <name type="scientific">Dimorphilus gyrociliatus</name>
    <dbReference type="NCBI Taxonomy" id="2664684"/>
    <lineage>
        <taxon>Eukaryota</taxon>
        <taxon>Metazoa</taxon>
        <taxon>Spiralia</taxon>
        <taxon>Lophotrochozoa</taxon>
        <taxon>Annelida</taxon>
        <taxon>Polychaeta</taxon>
        <taxon>Polychaeta incertae sedis</taxon>
        <taxon>Dinophilidae</taxon>
        <taxon>Dimorphilus</taxon>
    </lineage>
</organism>
<dbReference type="Pfam" id="PF00531">
    <property type="entry name" value="Death"/>
    <property type="match status" value="1"/>
</dbReference>
<dbReference type="Gene3D" id="1.25.40.20">
    <property type="entry name" value="Ankyrin repeat-containing domain"/>
    <property type="match status" value="1"/>
</dbReference>
<evidence type="ECO:0000256" key="3">
    <source>
        <dbReference type="PROSITE-ProRule" id="PRU00023"/>
    </source>
</evidence>
<dbReference type="AlphaFoldDB" id="A0A7I8VW82"/>
<dbReference type="Gene3D" id="1.10.533.10">
    <property type="entry name" value="Death Domain, Fas"/>
    <property type="match status" value="1"/>
</dbReference>
<sequence>MDDKDKYLFSAVLKKDLSTVKVSLQEKNTEEVTQLAVQNISISNLPFSIRSLDVFEKMTSCSISVTTPFLTSAALGLVDIFEIFILRGVPINTLSDEGIMACHMASLFGQKKIMKMIVEKYGGNISIPDQYGWSCLHFACVDGMKEIAQLLLEAGIDPMERDKDGTTAAYRAKEAGYIEIVDLIRIYNDSDRLLSIKDHTEDGYGYIDVDEIKEDEGYLVPNDLKSQRHSIPRPQLKRSGNESPDYTPSLPLDEEVEDELDEDDTAQIASLREVTRPRQKPIIPPPAPNRKVSQNLMDTIRQELQKFHESNLKKVTDEPKPPVPIFQPPDESDEEEDHYYSIVDDDVEEEDPYSTIAEVIAAAHKKTVPDPPTVRGRLPASKLRPGLPEQIRKDFNSITIIQDMPGSAALKRACLFVSIRINSNWPKLAKALELSNEDIKIIKTNYHYDVTQQCAVALKRWQTSRSRTVDDLVIVLKKSGMTNIVVDLQQVVSEFSA</sequence>
<protein>
    <submittedName>
        <fullName evidence="6">DgyrCDS8345</fullName>
    </submittedName>
</protein>
<dbReference type="SUPFAM" id="SSF47986">
    <property type="entry name" value="DEATH domain"/>
    <property type="match status" value="1"/>
</dbReference>
<dbReference type="InterPro" id="IPR011029">
    <property type="entry name" value="DEATH-like_dom_sf"/>
</dbReference>
<feature type="region of interest" description="Disordered" evidence="4">
    <location>
        <begin position="221"/>
        <end position="251"/>
    </location>
</feature>
<dbReference type="SUPFAM" id="SSF48403">
    <property type="entry name" value="Ankyrin repeat"/>
    <property type="match status" value="1"/>
</dbReference>
<dbReference type="InterPro" id="IPR002110">
    <property type="entry name" value="Ankyrin_rpt"/>
</dbReference>